<dbReference type="RefSeq" id="WP_166844536.1">
    <property type="nucleotide sequence ID" value="NZ_JAAONY010000002.1"/>
</dbReference>
<feature type="domain" description="Thioesterase" evidence="2">
    <location>
        <begin position="45"/>
        <end position="118"/>
    </location>
</feature>
<dbReference type="PANTHER" id="PTHR42856:SF1">
    <property type="entry name" value="ACYL-COENZYME A THIOESTERASE PAAI"/>
    <property type="match status" value="1"/>
</dbReference>
<sequence>MNHWDGKQQPPFNDHLGVTIEEWREGYVKISAEVLPHFQNSQGAPHGGFIMSLADIAASFPGVYCPHPDRRRFASTLSLNTNFLGVAKTPVVYAEGRISNSGRKIFYSQVDIFDGENNPVASCQGVFRYRGGSEVVDGVPIEV</sequence>
<organism evidence="3 4">
    <name type="scientific">Pseudoteredinibacter isoporae</name>
    <dbReference type="NCBI Taxonomy" id="570281"/>
    <lineage>
        <taxon>Bacteria</taxon>
        <taxon>Pseudomonadati</taxon>
        <taxon>Pseudomonadota</taxon>
        <taxon>Gammaproteobacteria</taxon>
        <taxon>Cellvibrionales</taxon>
        <taxon>Cellvibrionaceae</taxon>
        <taxon>Pseudoteredinibacter</taxon>
    </lineage>
</organism>
<dbReference type="Gene3D" id="3.10.129.10">
    <property type="entry name" value="Hotdog Thioesterase"/>
    <property type="match status" value="1"/>
</dbReference>
<keyword evidence="4" id="KW-1185">Reference proteome</keyword>
<evidence type="ECO:0000313" key="4">
    <source>
        <dbReference type="Proteomes" id="UP000528457"/>
    </source>
</evidence>
<keyword evidence="1" id="KW-0378">Hydrolase</keyword>
<dbReference type="InterPro" id="IPR003736">
    <property type="entry name" value="PAAI_dom"/>
</dbReference>
<gene>
    <name evidence="3" type="ORF">HNR48_002072</name>
</gene>
<comment type="caution">
    <text evidence="3">The sequence shown here is derived from an EMBL/GenBank/DDBJ whole genome shotgun (WGS) entry which is preliminary data.</text>
</comment>
<dbReference type="InterPro" id="IPR006683">
    <property type="entry name" value="Thioestr_dom"/>
</dbReference>
<proteinExistence type="predicted"/>
<evidence type="ECO:0000256" key="1">
    <source>
        <dbReference type="ARBA" id="ARBA00022801"/>
    </source>
</evidence>
<dbReference type="PANTHER" id="PTHR42856">
    <property type="entry name" value="ACYL-COENZYME A THIOESTERASE PAAI"/>
    <property type="match status" value="1"/>
</dbReference>
<dbReference type="Pfam" id="PF03061">
    <property type="entry name" value="4HBT"/>
    <property type="match status" value="1"/>
</dbReference>
<dbReference type="GO" id="GO:0016289">
    <property type="term" value="F:acyl-CoA hydrolase activity"/>
    <property type="evidence" value="ECO:0007669"/>
    <property type="project" value="TreeGrafter"/>
</dbReference>
<dbReference type="InParanoid" id="A0A7X0JT56"/>
<dbReference type="Proteomes" id="UP000528457">
    <property type="component" value="Unassembled WGS sequence"/>
</dbReference>
<dbReference type="NCBIfam" id="TIGR00369">
    <property type="entry name" value="unchar_dom_1"/>
    <property type="match status" value="1"/>
</dbReference>
<name>A0A7X0JT56_9GAMM</name>
<dbReference type="EMBL" id="JACHHT010000002">
    <property type="protein sequence ID" value="MBB6521787.1"/>
    <property type="molecule type" value="Genomic_DNA"/>
</dbReference>
<evidence type="ECO:0000313" key="3">
    <source>
        <dbReference type="EMBL" id="MBB6521787.1"/>
    </source>
</evidence>
<dbReference type="InterPro" id="IPR029069">
    <property type="entry name" value="HotDog_dom_sf"/>
</dbReference>
<reference evidence="3 4" key="1">
    <citation type="submission" date="2020-08" db="EMBL/GenBank/DDBJ databases">
        <title>Genomic Encyclopedia of Type Strains, Phase IV (KMG-IV): sequencing the most valuable type-strain genomes for metagenomic binning, comparative biology and taxonomic classification.</title>
        <authorList>
            <person name="Goeker M."/>
        </authorList>
    </citation>
    <scope>NUCLEOTIDE SEQUENCE [LARGE SCALE GENOMIC DNA]</scope>
    <source>
        <strain evidence="3 4">DSM 22368</strain>
    </source>
</reference>
<dbReference type="SUPFAM" id="SSF54637">
    <property type="entry name" value="Thioesterase/thiol ester dehydrase-isomerase"/>
    <property type="match status" value="1"/>
</dbReference>
<protein>
    <submittedName>
        <fullName evidence="3">Uncharacterized protein (TIGR00369 family)</fullName>
    </submittedName>
</protein>
<evidence type="ECO:0000259" key="2">
    <source>
        <dbReference type="Pfam" id="PF03061"/>
    </source>
</evidence>
<dbReference type="CDD" id="cd03443">
    <property type="entry name" value="PaaI_thioesterase"/>
    <property type="match status" value="1"/>
</dbReference>
<dbReference type="AlphaFoldDB" id="A0A7X0JT56"/>
<dbReference type="InterPro" id="IPR052723">
    <property type="entry name" value="Acyl-CoA_thioesterase_PaaI"/>
</dbReference>
<accession>A0A7X0JT56</accession>